<accession>A0A6D2I186</accession>
<name>A0A6D2I186_9BRAS</name>
<evidence type="ECO:0000256" key="1">
    <source>
        <dbReference type="SAM" id="MobiDB-lite"/>
    </source>
</evidence>
<protein>
    <submittedName>
        <fullName evidence="3">Uncharacterized protein</fullName>
    </submittedName>
</protein>
<keyword evidence="2" id="KW-0732">Signal</keyword>
<dbReference type="EMBL" id="CACVBM020000444">
    <property type="protein sequence ID" value="CAA7019175.1"/>
    <property type="molecule type" value="Genomic_DNA"/>
</dbReference>
<proteinExistence type="predicted"/>
<reference evidence="3" key="1">
    <citation type="submission" date="2020-01" db="EMBL/GenBank/DDBJ databases">
        <authorList>
            <person name="Mishra B."/>
        </authorList>
    </citation>
    <scope>NUCLEOTIDE SEQUENCE [LARGE SCALE GENOMIC DNA]</scope>
</reference>
<gene>
    <name evidence="3" type="ORF">MERR_LOCUS6410</name>
</gene>
<dbReference type="AlphaFoldDB" id="A0A6D2I186"/>
<comment type="caution">
    <text evidence="3">The sequence shown here is derived from an EMBL/GenBank/DDBJ whole genome shotgun (WGS) entry which is preliminary data.</text>
</comment>
<feature type="chain" id="PRO_5025594786" evidence="2">
    <location>
        <begin position="30"/>
        <end position="141"/>
    </location>
</feature>
<dbReference type="OrthoDB" id="1112535at2759"/>
<feature type="region of interest" description="Disordered" evidence="1">
    <location>
        <begin position="107"/>
        <end position="141"/>
    </location>
</feature>
<feature type="signal peptide" evidence="2">
    <location>
        <begin position="1"/>
        <end position="29"/>
    </location>
</feature>
<dbReference type="Proteomes" id="UP000467841">
    <property type="component" value="Unassembled WGS sequence"/>
</dbReference>
<evidence type="ECO:0000313" key="3">
    <source>
        <dbReference type="EMBL" id="CAA7019175.1"/>
    </source>
</evidence>
<evidence type="ECO:0000256" key="2">
    <source>
        <dbReference type="SAM" id="SignalP"/>
    </source>
</evidence>
<sequence>MKKTTQVFILLCLLHVLLCLSSQIRVTEARLSHLGESRSLIAKKPSICVKPSPPCRAPLRSGSVLQVICGSTYDNNKRRMLSRLSSVVHVTQARLRHLGKAAVICTRPPPPCGDSPKSSGATRNKDKPCNTIKRPPPPSCS</sequence>
<organism evidence="3 4">
    <name type="scientific">Microthlaspi erraticum</name>
    <dbReference type="NCBI Taxonomy" id="1685480"/>
    <lineage>
        <taxon>Eukaryota</taxon>
        <taxon>Viridiplantae</taxon>
        <taxon>Streptophyta</taxon>
        <taxon>Embryophyta</taxon>
        <taxon>Tracheophyta</taxon>
        <taxon>Spermatophyta</taxon>
        <taxon>Magnoliopsida</taxon>
        <taxon>eudicotyledons</taxon>
        <taxon>Gunneridae</taxon>
        <taxon>Pentapetalae</taxon>
        <taxon>rosids</taxon>
        <taxon>malvids</taxon>
        <taxon>Brassicales</taxon>
        <taxon>Brassicaceae</taxon>
        <taxon>Coluteocarpeae</taxon>
        <taxon>Microthlaspi</taxon>
    </lineage>
</organism>
<evidence type="ECO:0000313" key="4">
    <source>
        <dbReference type="Proteomes" id="UP000467841"/>
    </source>
</evidence>
<keyword evidence="4" id="KW-1185">Reference proteome</keyword>